<name>A0A0A0KJ19_CUCSA</name>
<reference evidence="2 3" key="2">
    <citation type="journal article" date="2009" name="PLoS ONE">
        <title>An integrated genetic and cytogenetic map of the cucumber genome.</title>
        <authorList>
            <person name="Ren Y."/>
            <person name="Zhang Z."/>
            <person name="Liu J."/>
            <person name="Staub J.E."/>
            <person name="Han Y."/>
            <person name="Cheng Z."/>
            <person name="Li X."/>
            <person name="Lu J."/>
            <person name="Miao H."/>
            <person name="Kang H."/>
            <person name="Xie B."/>
            <person name="Gu X."/>
            <person name="Wang X."/>
            <person name="Du Y."/>
            <person name="Jin W."/>
            <person name="Huang S."/>
        </authorList>
    </citation>
    <scope>NUCLEOTIDE SEQUENCE [LARGE SCALE GENOMIC DNA]</scope>
    <source>
        <strain evidence="3">cv. 9930</strain>
    </source>
</reference>
<dbReference type="Proteomes" id="UP000029981">
    <property type="component" value="Chromosome 6"/>
</dbReference>
<proteinExistence type="predicted"/>
<keyword evidence="3" id="KW-1185">Reference proteome</keyword>
<evidence type="ECO:0000313" key="2">
    <source>
        <dbReference type="EMBL" id="KGN47781.1"/>
    </source>
</evidence>
<sequence length="58" mass="6486">MESRAGARSRFFPVCSRLSSSRPMDPGPALVFFRFLAAILFAIRFGYGSILPRFGNGW</sequence>
<keyword evidence="1" id="KW-1133">Transmembrane helix</keyword>
<dbReference type="Gramene" id="KGN47781">
    <property type="protein sequence ID" value="KGN47781"/>
    <property type="gene ID" value="Csa_6G401510"/>
</dbReference>
<organism evidence="2 3">
    <name type="scientific">Cucumis sativus</name>
    <name type="common">Cucumber</name>
    <dbReference type="NCBI Taxonomy" id="3659"/>
    <lineage>
        <taxon>Eukaryota</taxon>
        <taxon>Viridiplantae</taxon>
        <taxon>Streptophyta</taxon>
        <taxon>Embryophyta</taxon>
        <taxon>Tracheophyta</taxon>
        <taxon>Spermatophyta</taxon>
        <taxon>Magnoliopsida</taxon>
        <taxon>eudicotyledons</taxon>
        <taxon>Gunneridae</taxon>
        <taxon>Pentapetalae</taxon>
        <taxon>rosids</taxon>
        <taxon>fabids</taxon>
        <taxon>Cucurbitales</taxon>
        <taxon>Cucurbitaceae</taxon>
        <taxon>Benincaseae</taxon>
        <taxon>Cucumis</taxon>
    </lineage>
</organism>
<gene>
    <name evidence="2" type="ORF">Csa_6G401510</name>
</gene>
<dbReference type="EMBL" id="CM002927">
    <property type="protein sequence ID" value="KGN47781.1"/>
    <property type="molecule type" value="Genomic_DNA"/>
</dbReference>
<evidence type="ECO:0000313" key="3">
    <source>
        <dbReference type="Proteomes" id="UP000029981"/>
    </source>
</evidence>
<reference evidence="2 3" key="1">
    <citation type="journal article" date="2009" name="Nat. Genet.">
        <title>The genome of the cucumber, Cucumis sativus L.</title>
        <authorList>
            <person name="Huang S."/>
            <person name="Li R."/>
            <person name="Zhang Z."/>
            <person name="Li L."/>
            <person name="Gu X."/>
            <person name="Fan W."/>
            <person name="Lucas W.J."/>
            <person name="Wang X."/>
            <person name="Xie B."/>
            <person name="Ni P."/>
            <person name="Ren Y."/>
            <person name="Zhu H."/>
            <person name="Li J."/>
            <person name="Lin K."/>
            <person name="Jin W."/>
            <person name="Fei Z."/>
            <person name="Li G."/>
            <person name="Staub J."/>
            <person name="Kilian A."/>
            <person name="van der Vossen E.A."/>
            <person name="Wu Y."/>
            <person name="Guo J."/>
            <person name="He J."/>
            <person name="Jia Z."/>
            <person name="Ren Y."/>
            <person name="Tian G."/>
            <person name="Lu Y."/>
            <person name="Ruan J."/>
            <person name="Qian W."/>
            <person name="Wang M."/>
            <person name="Huang Q."/>
            <person name="Li B."/>
            <person name="Xuan Z."/>
            <person name="Cao J."/>
            <person name="Asan"/>
            <person name="Wu Z."/>
            <person name="Zhang J."/>
            <person name="Cai Q."/>
            <person name="Bai Y."/>
            <person name="Zhao B."/>
            <person name="Han Y."/>
            <person name="Li Y."/>
            <person name="Li X."/>
            <person name="Wang S."/>
            <person name="Shi Q."/>
            <person name="Liu S."/>
            <person name="Cho W.K."/>
            <person name="Kim J.Y."/>
            <person name="Xu Y."/>
            <person name="Heller-Uszynska K."/>
            <person name="Miao H."/>
            <person name="Cheng Z."/>
            <person name="Zhang S."/>
            <person name="Wu J."/>
            <person name="Yang Y."/>
            <person name="Kang H."/>
            <person name="Li M."/>
            <person name="Liang H."/>
            <person name="Ren X."/>
            <person name="Shi Z."/>
            <person name="Wen M."/>
            <person name="Jian M."/>
            <person name="Yang H."/>
            <person name="Zhang G."/>
            <person name="Yang Z."/>
            <person name="Chen R."/>
            <person name="Liu S."/>
            <person name="Li J."/>
            <person name="Ma L."/>
            <person name="Liu H."/>
            <person name="Zhou Y."/>
            <person name="Zhao J."/>
            <person name="Fang X."/>
            <person name="Li G."/>
            <person name="Fang L."/>
            <person name="Li Y."/>
            <person name="Liu D."/>
            <person name="Zheng H."/>
            <person name="Zhang Y."/>
            <person name="Qin N."/>
            <person name="Li Z."/>
            <person name="Yang G."/>
            <person name="Yang S."/>
            <person name="Bolund L."/>
            <person name="Kristiansen K."/>
            <person name="Zheng H."/>
            <person name="Li S."/>
            <person name="Zhang X."/>
            <person name="Yang H."/>
            <person name="Wang J."/>
            <person name="Sun R."/>
            <person name="Zhang B."/>
            <person name="Jiang S."/>
            <person name="Wang J."/>
            <person name="Du Y."/>
            <person name="Li S."/>
        </authorList>
    </citation>
    <scope>NUCLEOTIDE SEQUENCE [LARGE SCALE GENOMIC DNA]</scope>
    <source>
        <strain evidence="3">cv. 9930</strain>
    </source>
</reference>
<feature type="transmembrane region" description="Helical" evidence="1">
    <location>
        <begin position="29"/>
        <end position="47"/>
    </location>
</feature>
<dbReference type="AlphaFoldDB" id="A0A0A0KJ19"/>
<protein>
    <submittedName>
        <fullName evidence="2">Uncharacterized protein</fullName>
    </submittedName>
</protein>
<reference evidence="2 3" key="4">
    <citation type="journal article" date="2011" name="BMC Genomics">
        <title>RNA-Seq improves annotation of protein-coding genes in the cucumber genome.</title>
        <authorList>
            <person name="Li Z."/>
            <person name="Zhang Z."/>
            <person name="Yan P."/>
            <person name="Huang S."/>
            <person name="Fei Z."/>
            <person name="Lin K."/>
        </authorList>
    </citation>
    <scope>NUCLEOTIDE SEQUENCE [LARGE SCALE GENOMIC DNA]</scope>
    <source>
        <strain evidence="3">cv. 9930</strain>
    </source>
</reference>
<accession>A0A0A0KJ19</accession>
<keyword evidence="1" id="KW-0472">Membrane</keyword>
<evidence type="ECO:0000256" key="1">
    <source>
        <dbReference type="SAM" id="Phobius"/>
    </source>
</evidence>
<keyword evidence="1" id="KW-0812">Transmembrane</keyword>
<reference evidence="2 3" key="3">
    <citation type="journal article" date="2010" name="BMC Genomics">
        <title>Transcriptome sequencing and comparative analysis of cucumber flowers with different sex types.</title>
        <authorList>
            <person name="Guo S."/>
            <person name="Zheng Y."/>
            <person name="Joung J.G."/>
            <person name="Liu S."/>
            <person name="Zhang Z."/>
            <person name="Crasta O.R."/>
            <person name="Sobral B.W."/>
            <person name="Xu Y."/>
            <person name="Huang S."/>
            <person name="Fei Z."/>
        </authorList>
    </citation>
    <scope>NUCLEOTIDE SEQUENCE [LARGE SCALE GENOMIC DNA]</scope>
    <source>
        <strain evidence="3">cv. 9930</strain>
    </source>
</reference>